<reference evidence="2 3" key="1">
    <citation type="journal article" date="2015" name="Int. J. Syst. Evol. Microbiol.">
        <title>Methanoculleus taiwanensis sp. nov., a methanogen isolated from deep marine sediment at the deformation front area near Taiwan.</title>
        <authorList>
            <person name="Weng C.Y."/>
            <person name="Chen S.C."/>
            <person name="Lai M.C."/>
            <person name="Wu S.Y."/>
            <person name="Lin S."/>
            <person name="Yang T.F."/>
            <person name="Chen P.C."/>
        </authorList>
    </citation>
    <scope>NUCLEOTIDE SEQUENCE [LARGE SCALE GENOMIC DNA]</scope>
    <source>
        <strain evidence="2 3">CYW4</strain>
    </source>
</reference>
<dbReference type="GO" id="GO:0016887">
    <property type="term" value="F:ATP hydrolysis activity"/>
    <property type="evidence" value="ECO:0007669"/>
    <property type="project" value="InterPro"/>
</dbReference>
<evidence type="ECO:0000313" key="2">
    <source>
        <dbReference type="EMBL" id="RXE55727.1"/>
    </source>
</evidence>
<dbReference type="PROSITE" id="PS50893">
    <property type="entry name" value="ABC_TRANSPORTER_2"/>
    <property type="match status" value="1"/>
</dbReference>
<dbReference type="Gene3D" id="3.40.50.300">
    <property type="entry name" value="P-loop containing nucleotide triphosphate hydrolases"/>
    <property type="match status" value="1"/>
</dbReference>
<dbReference type="RefSeq" id="WP_128693416.1">
    <property type="nucleotide sequence ID" value="NZ_LHQS01000002.1"/>
</dbReference>
<organism evidence="2 3">
    <name type="scientific">Methanoculleus taiwanensis</name>
    <dbReference type="NCBI Taxonomy" id="1550565"/>
    <lineage>
        <taxon>Archaea</taxon>
        <taxon>Methanobacteriati</taxon>
        <taxon>Methanobacteriota</taxon>
        <taxon>Stenosarchaea group</taxon>
        <taxon>Methanomicrobia</taxon>
        <taxon>Methanomicrobiales</taxon>
        <taxon>Methanomicrobiaceae</taxon>
        <taxon>Methanoculleus</taxon>
    </lineage>
</organism>
<dbReference type="AlphaFoldDB" id="A0A498H016"/>
<evidence type="ECO:0000313" key="3">
    <source>
        <dbReference type="Proteomes" id="UP000290932"/>
    </source>
</evidence>
<dbReference type="PANTHER" id="PTHR43582:SF2">
    <property type="entry name" value="LINEARMYCIN RESISTANCE ATP-BINDING PROTEIN LNRL"/>
    <property type="match status" value="1"/>
</dbReference>
<evidence type="ECO:0000259" key="1">
    <source>
        <dbReference type="PROSITE" id="PS50893"/>
    </source>
</evidence>
<dbReference type="SUPFAM" id="SSF52540">
    <property type="entry name" value="P-loop containing nucleoside triphosphate hydrolases"/>
    <property type="match status" value="1"/>
</dbReference>
<dbReference type="GO" id="GO:0005524">
    <property type="term" value="F:ATP binding"/>
    <property type="evidence" value="ECO:0007669"/>
    <property type="project" value="InterPro"/>
</dbReference>
<dbReference type="EMBL" id="LHQS01000002">
    <property type="protein sequence ID" value="RXE55727.1"/>
    <property type="molecule type" value="Genomic_DNA"/>
</dbReference>
<protein>
    <submittedName>
        <fullName evidence="2">ABC transporter</fullName>
    </submittedName>
</protein>
<dbReference type="PANTHER" id="PTHR43582">
    <property type="entry name" value="LINEARMYCIN RESISTANCE ATP-BINDING PROTEIN LNRL"/>
    <property type="match status" value="1"/>
</dbReference>
<sequence>MTVITVEELIRHLDRMRACGPIPFDVKEGEILGLLCPNGYGKRTLVSMLTTLLIPMPDFAERSAFAIFGNLGDVRRSLAVVFQEEILDPKMTGRENLDFHARLHGIGKEVRDRRIDDILERIELFEMADAPVETYTPGMVKRLEIARSLVHNPTVLLLAEPTSGQDEFSKRGIWDYLKRLNRERGITIVLTTHHVDEVDFLCDRVAIVDSGEIVALDTPEAFRRMLGGDVTALELGDTL</sequence>
<comment type="caution">
    <text evidence="2">The sequence shown here is derived from an EMBL/GenBank/DDBJ whole genome shotgun (WGS) entry which is preliminary data.</text>
</comment>
<dbReference type="OrthoDB" id="87732at2157"/>
<proteinExistence type="predicted"/>
<keyword evidence="3" id="KW-1185">Reference proteome</keyword>
<dbReference type="InterPro" id="IPR027417">
    <property type="entry name" value="P-loop_NTPase"/>
</dbReference>
<feature type="domain" description="ABC transporter" evidence="1">
    <location>
        <begin position="4"/>
        <end position="235"/>
    </location>
</feature>
<accession>A0A498H016</accession>
<dbReference type="InterPro" id="IPR003439">
    <property type="entry name" value="ABC_transporter-like_ATP-bd"/>
</dbReference>
<dbReference type="Pfam" id="PF00005">
    <property type="entry name" value="ABC_tran"/>
    <property type="match status" value="1"/>
</dbReference>
<gene>
    <name evidence="2" type="ORF">ABH15_05680</name>
</gene>
<name>A0A498H016_9EURY</name>
<dbReference type="Proteomes" id="UP000290932">
    <property type="component" value="Unassembled WGS sequence"/>
</dbReference>